<dbReference type="Pfam" id="PF00486">
    <property type="entry name" value="Trans_reg_C"/>
    <property type="match status" value="1"/>
</dbReference>
<dbReference type="PROSITE" id="PS51755">
    <property type="entry name" value="OMPR_PHOB"/>
    <property type="match status" value="1"/>
</dbReference>
<name>A0A4R0XVY6_9MOLU</name>
<evidence type="ECO:0000256" key="1">
    <source>
        <dbReference type="ARBA" id="ARBA00023125"/>
    </source>
</evidence>
<dbReference type="InterPro" id="IPR016032">
    <property type="entry name" value="Sig_transdc_resp-reg_C-effctor"/>
</dbReference>
<dbReference type="Gene3D" id="1.10.10.10">
    <property type="entry name" value="Winged helix-like DNA-binding domain superfamily/Winged helix DNA-binding domain"/>
    <property type="match status" value="1"/>
</dbReference>
<proteinExistence type="predicted"/>
<dbReference type="InterPro" id="IPR001867">
    <property type="entry name" value="OmpR/PhoB-type_DNA-bd"/>
</dbReference>
<feature type="domain" description="OmpR/PhoB-type" evidence="3">
    <location>
        <begin position="133"/>
        <end position="227"/>
    </location>
</feature>
<dbReference type="RefSeq" id="WP_131598248.1">
    <property type="nucleotide sequence ID" value="NZ_CBDBYK010000003.1"/>
</dbReference>
<dbReference type="OrthoDB" id="9790442at2"/>
<dbReference type="InterPro" id="IPR036388">
    <property type="entry name" value="WH-like_DNA-bd_sf"/>
</dbReference>
<dbReference type="Proteomes" id="UP000294192">
    <property type="component" value="Unassembled WGS sequence"/>
</dbReference>
<dbReference type="EMBL" id="PSZO01000001">
    <property type="protein sequence ID" value="TCG12045.1"/>
    <property type="molecule type" value="Genomic_DNA"/>
</dbReference>
<comment type="caution">
    <text evidence="4">The sequence shown here is derived from an EMBL/GenBank/DDBJ whole genome shotgun (WGS) entry which is preliminary data.</text>
</comment>
<keyword evidence="5" id="KW-1185">Reference proteome</keyword>
<feature type="DNA-binding region" description="OmpR/PhoB-type" evidence="2">
    <location>
        <begin position="133"/>
        <end position="227"/>
    </location>
</feature>
<organism evidence="4 5">
    <name type="scientific">Mycoplasma marinum</name>
    <dbReference type="NCBI Taxonomy" id="1937190"/>
    <lineage>
        <taxon>Bacteria</taxon>
        <taxon>Bacillati</taxon>
        <taxon>Mycoplasmatota</taxon>
        <taxon>Mollicutes</taxon>
        <taxon>Mycoplasmataceae</taxon>
        <taxon>Mycoplasma</taxon>
    </lineage>
</organism>
<reference evidence="4 5" key="1">
    <citation type="submission" date="2018-02" db="EMBL/GenBank/DDBJ databases">
        <title>Mycoplasma marinum and Mycoplasma todarodis sp. nov., moderately halophilic and psychrotolerant mycoplasmas isolated from cephalopods.</title>
        <authorList>
            <person name="Viver T."/>
        </authorList>
    </citation>
    <scope>NUCLEOTIDE SEQUENCE [LARGE SCALE GENOMIC DNA]</scope>
    <source>
        <strain evidence="4 5">PE</strain>
    </source>
</reference>
<protein>
    <recommendedName>
        <fullName evidence="3">OmpR/PhoB-type domain-containing protein</fullName>
    </recommendedName>
</protein>
<dbReference type="SMART" id="SM00862">
    <property type="entry name" value="Trans_reg_C"/>
    <property type="match status" value="1"/>
</dbReference>
<dbReference type="GO" id="GO:0000160">
    <property type="term" value="P:phosphorelay signal transduction system"/>
    <property type="evidence" value="ECO:0007669"/>
    <property type="project" value="InterPro"/>
</dbReference>
<dbReference type="CDD" id="cd00383">
    <property type="entry name" value="trans_reg_C"/>
    <property type="match status" value="1"/>
</dbReference>
<gene>
    <name evidence="4" type="ORF">C4B24_00370</name>
</gene>
<dbReference type="SUPFAM" id="SSF46894">
    <property type="entry name" value="C-terminal effector domain of the bipartite response regulators"/>
    <property type="match status" value="1"/>
</dbReference>
<evidence type="ECO:0000313" key="4">
    <source>
        <dbReference type="EMBL" id="TCG12045.1"/>
    </source>
</evidence>
<evidence type="ECO:0000259" key="3">
    <source>
        <dbReference type="PROSITE" id="PS51755"/>
    </source>
</evidence>
<evidence type="ECO:0000313" key="5">
    <source>
        <dbReference type="Proteomes" id="UP000294192"/>
    </source>
</evidence>
<keyword evidence="1 2" id="KW-0238">DNA-binding</keyword>
<accession>A0A4R0XVY6</accession>
<dbReference type="GO" id="GO:0006355">
    <property type="term" value="P:regulation of DNA-templated transcription"/>
    <property type="evidence" value="ECO:0007669"/>
    <property type="project" value="InterPro"/>
</dbReference>
<sequence length="227" mass="27599">MTLRNTLQIYFVTDVKRKEYNELSEIWAAYFNMKVFYIEEKKVSELIGKRVDFIFIDNDIKRSSVNWEFLNEIRKFNPYFKNIWFHNKFFPDRTYEFLKAGADDIIYFEAEAEYMKWKTIALLRRRWETHSNDNVVLHRGLIVDKINNECVLNDKNIELSKKEFQVLKVLVESDPDEFVQRQYIYKTVWKHDDNDPTRVVQQIIQNLKRKIGKDYFEIVRNKGIKLA</sequence>
<dbReference type="AlphaFoldDB" id="A0A4R0XVY6"/>
<dbReference type="GO" id="GO:0003677">
    <property type="term" value="F:DNA binding"/>
    <property type="evidence" value="ECO:0007669"/>
    <property type="project" value="UniProtKB-UniRule"/>
</dbReference>
<evidence type="ECO:0000256" key="2">
    <source>
        <dbReference type="PROSITE-ProRule" id="PRU01091"/>
    </source>
</evidence>